<keyword evidence="3" id="KW-1185">Reference proteome</keyword>
<feature type="compositionally biased region" description="Basic and acidic residues" evidence="1">
    <location>
        <begin position="373"/>
        <end position="396"/>
    </location>
</feature>
<sequence length="410" mass="44339">MFDESSCFCGRPLTTSGPYCSAACAAQDSKSSSPSHSPYRPSPSPAYRPNDLPELIHSRATGRHSLSSSTDSDEDGYPVDRSASRHRLEAHSNGSYGLQYSRRPSATNRNSLIPVTMPHVHRRTSSTSSGNPDMARSISGRTHSDDLFALKSQTRLLPHSNSALSVTSSSSSSDNEDYPRVGYPSSAPLSSRLLNRVHPEYSQSTVKAPVDTKATMRSRNRASLPAQFSRLQVDVHANGQSPKDYDGEVETPLGRRAGNRDASTEVYGYSATSTTPGRGDSKRSIRTGRSRSPRPSEGQVPTDGIYPPRGRPMARLPKSRTAPLPAGYGHDSSASPPPGVTVPPSSWSSKKAFGLGYERGLGERAVRDEAVVETRGRQGRVSEEERADDEGRERGRSRVVVKRSGTVAVR</sequence>
<dbReference type="EMBL" id="KV419437">
    <property type="protein sequence ID" value="KZS88366.1"/>
    <property type="molecule type" value="Genomic_DNA"/>
</dbReference>
<evidence type="ECO:0000313" key="2">
    <source>
        <dbReference type="EMBL" id="KZS88366.1"/>
    </source>
</evidence>
<feature type="compositionally biased region" description="Polar residues" evidence="1">
    <location>
        <begin position="92"/>
        <end position="113"/>
    </location>
</feature>
<accession>A0A164P4W2</accession>
<feature type="region of interest" description="Disordered" evidence="1">
    <location>
        <begin position="373"/>
        <end position="410"/>
    </location>
</feature>
<feature type="compositionally biased region" description="Low complexity" evidence="1">
    <location>
        <begin position="29"/>
        <end position="39"/>
    </location>
</feature>
<name>A0A164P4W2_9AGAM</name>
<evidence type="ECO:0000313" key="3">
    <source>
        <dbReference type="Proteomes" id="UP000076722"/>
    </source>
</evidence>
<feature type="region of interest" description="Disordered" evidence="1">
    <location>
        <begin position="24"/>
        <end position="141"/>
    </location>
</feature>
<reference evidence="2 3" key="1">
    <citation type="journal article" date="2016" name="Mol. Biol. Evol.">
        <title>Comparative Genomics of Early-Diverging Mushroom-Forming Fungi Provides Insights into the Origins of Lignocellulose Decay Capabilities.</title>
        <authorList>
            <person name="Nagy L.G."/>
            <person name="Riley R."/>
            <person name="Tritt A."/>
            <person name="Adam C."/>
            <person name="Daum C."/>
            <person name="Floudas D."/>
            <person name="Sun H."/>
            <person name="Yadav J.S."/>
            <person name="Pangilinan J."/>
            <person name="Larsson K.H."/>
            <person name="Matsuura K."/>
            <person name="Barry K."/>
            <person name="Labutti K."/>
            <person name="Kuo R."/>
            <person name="Ohm R.A."/>
            <person name="Bhattacharya S.S."/>
            <person name="Shirouzu T."/>
            <person name="Yoshinaga Y."/>
            <person name="Martin F.M."/>
            <person name="Grigoriev I.V."/>
            <person name="Hibbett D.S."/>
        </authorList>
    </citation>
    <scope>NUCLEOTIDE SEQUENCE [LARGE SCALE GENOMIC DNA]</scope>
    <source>
        <strain evidence="2 3">HHB9708</strain>
    </source>
</reference>
<proteinExistence type="predicted"/>
<organism evidence="2 3">
    <name type="scientific">Sistotremastrum niveocremeum HHB9708</name>
    <dbReference type="NCBI Taxonomy" id="1314777"/>
    <lineage>
        <taxon>Eukaryota</taxon>
        <taxon>Fungi</taxon>
        <taxon>Dikarya</taxon>
        <taxon>Basidiomycota</taxon>
        <taxon>Agaricomycotina</taxon>
        <taxon>Agaricomycetes</taxon>
        <taxon>Sistotremastrales</taxon>
        <taxon>Sistotremastraceae</taxon>
        <taxon>Sertulicium</taxon>
        <taxon>Sertulicium niveocremeum</taxon>
    </lineage>
</organism>
<gene>
    <name evidence="2" type="ORF">SISNIDRAFT_497978</name>
</gene>
<dbReference type="OrthoDB" id="2984747at2759"/>
<feature type="region of interest" description="Disordered" evidence="1">
    <location>
        <begin position="160"/>
        <end position="352"/>
    </location>
</feature>
<dbReference type="AlphaFoldDB" id="A0A164P4W2"/>
<evidence type="ECO:0000256" key="1">
    <source>
        <dbReference type="SAM" id="MobiDB-lite"/>
    </source>
</evidence>
<protein>
    <submittedName>
        <fullName evidence="2">Uncharacterized protein</fullName>
    </submittedName>
</protein>
<feature type="compositionally biased region" description="Low complexity" evidence="1">
    <location>
        <begin position="160"/>
        <end position="173"/>
    </location>
</feature>
<dbReference type="Proteomes" id="UP000076722">
    <property type="component" value="Unassembled WGS sequence"/>
</dbReference>